<organism evidence="1 2">
    <name type="scientific">Paraphaeosphaeria sporulosa</name>
    <dbReference type="NCBI Taxonomy" id="1460663"/>
    <lineage>
        <taxon>Eukaryota</taxon>
        <taxon>Fungi</taxon>
        <taxon>Dikarya</taxon>
        <taxon>Ascomycota</taxon>
        <taxon>Pezizomycotina</taxon>
        <taxon>Dothideomycetes</taxon>
        <taxon>Pleosporomycetidae</taxon>
        <taxon>Pleosporales</taxon>
        <taxon>Massarineae</taxon>
        <taxon>Didymosphaeriaceae</taxon>
        <taxon>Paraphaeosphaeria</taxon>
    </lineage>
</organism>
<dbReference type="EMBL" id="KV441555">
    <property type="protein sequence ID" value="OAG02779.1"/>
    <property type="molecule type" value="Genomic_DNA"/>
</dbReference>
<proteinExistence type="predicted"/>
<evidence type="ECO:0000313" key="1">
    <source>
        <dbReference type="EMBL" id="OAG02779.1"/>
    </source>
</evidence>
<dbReference type="InParanoid" id="A0A177C7E2"/>
<dbReference type="AlphaFoldDB" id="A0A177C7E2"/>
<reference evidence="1 2" key="1">
    <citation type="submission" date="2016-05" db="EMBL/GenBank/DDBJ databases">
        <title>Comparative analysis of secretome profiles of manganese(II)-oxidizing ascomycete fungi.</title>
        <authorList>
            <consortium name="DOE Joint Genome Institute"/>
            <person name="Zeiner C.A."/>
            <person name="Purvine S.O."/>
            <person name="Zink E.M."/>
            <person name="Wu S."/>
            <person name="Pasa-Tolic L."/>
            <person name="Chaput D.L."/>
            <person name="Haridas S."/>
            <person name="Grigoriev I.V."/>
            <person name="Santelli C.M."/>
            <person name="Hansel C.M."/>
        </authorList>
    </citation>
    <scope>NUCLEOTIDE SEQUENCE [LARGE SCALE GENOMIC DNA]</scope>
    <source>
        <strain evidence="1 2">AP3s5-JAC2a</strain>
    </source>
</reference>
<evidence type="ECO:0000313" key="2">
    <source>
        <dbReference type="Proteomes" id="UP000077069"/>
    </source>
</evidence>
<dbReference type="RefSeq" id="XP_018033144.1">
    <property type="nucleotide sequence ID" value="XM_018187889.1"/>
</dbReference>
<sequence length="149" mass="16252">MLGASGAVTCQCICICSSTDNTKDRLRRASLTSLHTRCNPKTTSQCLVNCIHRLELCLSEPPSGTDRTCQESTNGLRVGEERNLSFVSLAKTDQKQLRYGILTRAAFIHDPLKSVLLTVRGFPVGIRVGFPVGIRVGFPMCRVGGRSIL</sequence>
<gene>
    <name evidence="1" type="ORF">CC84DRAFT_919493</name>
</gene>
<dbReference type="Proteomes" id="UP000077069">
    <property type="component" value="Unassembled WGS sequence"/>
</dbReference>
<keyword evidence="2" id="KW-1185">Reference proteome</keyword>
<name>A0A177C7E2_9PLEO</name>
<dbReference type="GeneID" id="28771375"/>
<accession>A0A177C7E2</accession>
<protein>
    <submittedName>
        <fullName evidence="1">Uncharacterized protein</fullName>
    </submittedName>
</protein>